<keyword evidence="3" id="KW-0067">ATP-binding</keyword>
<protein>
    <submittedName>
        <fullName evidence="5">ATP-grasp fold subdomain 1</fullName>
    </submittedName>
</protein>
<evidence type="ECO:0000256" key="3">
    <source>
        <dbReference type="PROSITE-ProRule" id="PRU00409"/>
    </source>
</evidence>
<dbReference type="EMBL" id="JAPZBQ010000006">
    <property type="protein sequence ID" value="KAJ5322473.1"/>
    <property type="molecule type" value="Genomic_DNA"/>
</dbReference>
<evidence type="ECO:0000313" key="5">
    <source>
        <dbReference type="EMBL" id="KAJ5322473.1"/>
    </source>
</evidence>
<dbReference type="InterPro" id="IPR011761">
    <property type="entry name" value="ATP-grasp"/>
</dbReference>
<dbReference type="PANTHER" id="PTHR23132">
    <property type="entry name" value="D-ALANINE--D-ALANINE LIGASE"/>
    <property type="match status" value="1"/>
</dbReference>
<accession>A0A9W9U7B2</accession>
<keyword evidence="3" id="KW-0547">Nucleotide-binding</keyword>
<dbReference type="GO" id="GO:0046872">
    <property type="term" value="F:metal ion binding"/>
    <property type="evidence" value="ECO:0007669"/>
    <property type="project" value="InterPro"/>
</dbReference>
<evidence type="ECO:0000256" key="2">
    <source>
        <dbReference type="ARBA" id="ARBA00022598"/>
    </source>
</evidence>
<dbReference type="Gene3D" id="3.30.470.20">
    <property type="entry name" value="ATP-grasp fold, B domain"/>
    <property type="match status" value="1"/>
</dbReference>
<dbReference type="Proteomes" id="UP001147695">
    <property type="component" value="Unassembled WGS sequence"/>
</dbReference>
<reference evidence="5" key="2">
    <citation type="journal article" date="2023" name="IMA Fungus">
        <title>Comparative genomic study of the Penicillium genus elucidates a diverse pangenome and 15 lateral gene transfer events.</title>
        <authorList>
            <person name="Petersen C."/>
            <person name="Sorensen T."/>
            <person name="Nielsen M.R."/>
            <person name="Sondergaard T.E."/>
            <person name="Sorensen J.L."/>
            <person name="Fitzpatrick D.A."/>
            <person name="Frisvad J.C."/>
            <person name="Nielsen K.L."/>
        </authorList>
    </citation>
    <scope>NUCLEOTIDE SEQUENCE</scope>
    <source>
        <strain evidence="5">IBT 35673</strain>
    </source>
</reference>
<comment type="similarity">
    <text evidence="1">Belongs to the D-alanine--D-alanine ligase family.</text>
</comment>
<proteinExistence type="inferred from homology"/>
<comment type="caution">
    <text evidence="5">The sequence shown here is derived from an EMBL/GenBank/DDBJ whole genome shotgun (WGS) entry which is preliminary data.</text>
</comment>
<dbReference type="AlphaFoldDB" id="A0A9W9U7B2"/>
<dbReference type="Pfam" id="PF07478">
    <property type="entry name" value="Dala_Dala_lig_C"/>
    <property type="match status" value="1"/>
</dbReference>
<dbReference type="SUPFAM" id="SSF56059">
    <property type="entry name" value="Glutathione synthetase ATP-binding domain-like"/>
    <property type="match status" value="1"/>
</dbReference>
<dbReference type="GO" id="GO:0005524">
    <property type="term" value="F:ATP binding"/>
    <property type="evidence" value="ECO:0007669"/>
    <property type="project" value="UniProtKB-UniRule"/>
</dbReference>
<gene>
    <name evidence="5" type="ORF">N7452_010762</name>
</gene>
<dbReference type="GO" id="GO:0008716">
    <property type="term" value="F:D-alanine-D-alanine ligase activity"/>
    <property type="evidence" value="ECO:0007669"/>
    <property type="project" value="InterPro"/>
</dbReference>
<evidence type="ECO:0000259" key="4">
    <source>
        <dbReference type="PROSITE" id="PS50975"/>
    </source>
</evidence>
<organism evidence="5 6">
    <name type="scientific">Penicillium brevicompactum</name>
    <dbReference type="NCBI Taxonomy" id="5074"/>
    <lineage>
        <taxon>Eukaryota</taxon>
        <taxon>Fungi</taxon>
        <taxon>Dikarya</taxon>
        <taxon>Ascomycota</taxon>
        <taxon>Pezizomycotina</taxon>
        <taxon>Eurotiomycetes</taxon>
        <taxon>Eurotiomycetidae</taxon>
        <taxon>Eurotiales</taxon>
        <taxon>Aspergillaceae</taxon>
        <taxon>Penicillium</taxon>
    </lineage>
</organism>
<dbReference type="PROSITE" id="PS50975">
    <property type="entry name" value="ATP_GRASP"/>
    <property type="match status" value="1"/>
</dbReference>
<name>A0A9W9U7B2_PENBR</name>
<dbReference type="PANTHER" id="PTHR23132:SF23">
    <property type="entry name" value="D-ALANINE--D-ALANINE LIGASE B"/>
    <property type="match status" value="1"/>
</dbReference>
<dbReference type="InterPro" id="IPR011095">
    <property type="entry name" value="Dala_Dala_lig_C"/>
</dbReference>
<feature type="domain" description="ATP-grasp" evidence="4">
    <location>
        <begin position="146"/>
        <end position="356"/>
    </location>
</feature>
<reference evidence="5" key="1">
    <citation type="submission" date="2022-12" db="EMBL/GenBank/DDBJ databases">
        <authorList>
            <person name="Petersen C."/>
        </authorList>
    </citation>
    <scope>NUCLEOTIDE SEQUENCE</scope>
    <source>
        <strain evidence="5">IBT 35673</strain>
    </source>
</reference>
<evidence type="ECO:0000256" key="1">
    <source>
        <dbReference type="ARBA" id="ARBA00010871"/>
    </source>
</evidence>
<keyword evidence="2" id="KW-0436">Ligase</keyword>
<evidence type="ECO:0000313" key="6">
    <source>
        <dbReference type="Proteomes" id="UP001147695"/>
    </source>
</evidence>
<sequence length="422" mass="45960">MLRKMQAPMRGLKGVRWSHTKPTVAVLYQAIEPPVINGVRKPRKPGGYQDSGADIAYALRAKGIEVITPRSSPPVDHEGWCFPDSEEGILSAVTKGATHLWANTIVFSSHPLQTASSLDSSAPTLRVVGQPPGLVEKFDDKMYLNNQLRALGGFTLPDAWKATAGDDLDALVKSIPNYPIVGKPVRGRGSHGVKVCYGATELKEHIESLLDESPVVLLEEFLAGEEATITVMPPTPDRAQYWSMPPVTRFNHQGGVAPYNGTVAVTANSRVVSEDEMHDATYGSVMRQCEGVASLIRATAPIRIDVRRFRPNSEFAIFDINMKPVSEMISMVDLANIGSQNMTGPGRPGREDQASLTALAAAGCGWDYQSLLEHILYGASTLQTFREYQSPFVENGRGRNILLDKIIIRSTAFLISTAELSC</sequence>